<accession>A0A6G1C9X6</accession>
<dbReference type="FunFam" id="1.10.8.270:FF:000024">
    <property type="entry name" value="TBC1 domain family member 13"/>
    <property type="match status" value="1"/>
</dbReference>
<dbReference type="Pfam" id="PF00566">
    <property type="entry name" value="RabGAP-TBC"/>
    <property type="match status" value="1"/>
</dbReference>
<evidence type="ECO:0000313" key="4">
    <source>
        <dbReference type="Proteomes" id="UP000479710"/>
    </source>
</evidence>
<protein>
    <recommendedName>
        <fullName evidence="2">Rab-GAP TBC domain-containing protein</fullName>
    </recommendedName>
</protein>
<evidence type="ECO:0000313" key="3">
    <source>
        <dbReference type="EMBL" id="KAF0896604.1"/>
    </source>
</evidence>
<keyword evidence="4" id="KW-1185">Reference proteome</keyword>
<dbReference type="SUPFAM" id="SSF47923">
    <property type="entry name" value="Ypt/Rab-GAP domain of gyp1p"/>
    <property type="match status" value="2"/>
</dbReference>
<comment type="caution">
    <text evidence="3">The sequence shown here is derived from an EMBL/GenBank/DDBJ whole genome shotgun (WGS) entry which is preliminary data.</text>
</comment>
<dbReference type="Gene3D" id="1.10.472.80">
    <property type="entry name" value="Ypt/Rab-GAP domain of gyp1p, domain 3"/>
    <property type="match status" value="1"/>
</dbReference>
<dbReference type="InterPro" id="IPR035969">
    <property type="entry name" value="Rab-GAP_TBC_sf"/>
</dbReference>
<evidence type="ECO:0000259" key="2">
    <source>
        <dbReference type="PROSITE" id="PS50086"/>
    </source>
</evidence>
<dbReference type="FunFam" id="1.10.472.80:FF:000009">
    <property type="entry name" value="TBC1 domain family member 13"/>
    <property type="match status" value="1"/>
</dbReference>
<gene>
    <name evidence="3" type="ORF">E2562_026306</name>
</gene>
<dbReference type="OrthoDB" id="10263206at2759"/>
<dbReference type="PANTHER" id="PTHR22957">
    <property type="entry name" value="TBC1 DOMAIN FAMILY MEMBER GTPASE-ACTIVATING PROTEIN"/>
    <property type="match status" value="1"/>
</dbReference>
<dbReference type="Proteomes" id="UP000479710">
    <property type="component" value="Unassembled WGS sequence"/>
</dbReference>
<dbReference type="PANTHER" id="PTHR22957:SF438">
    <property type="entry name" value="YPT_RAB-GAP DOMAIN OF GYP1P SUPERFAMILY PROTEIN"/>
    <property type="match status" value="1"/>
</dbReference>
<dbReference type="PROSITE" id="PS50086">
    <property type="entry name" value="TBC_RABGAP"/>
    <property type="match status" value="1"/>
</dbReference>
<feature type="compositionally biased region" description="Basic and acidic residues" evidence="1">
    <location>
        <begin position="123"/>
        <end position="132"/>
    </location>
</feature>
<dbReference type="AlphaFoldDB" id="A0A6G1C9X6"/>
<proteinExistence type="predicted"/>
<organism evidence="3 4">
    <name type="scientific">Oryza meyeriana var. granulata</name>
    <dbReference type="NCBI Taxonomy" id="110450"/>
    <lineage>
        <taxon>Eukaryota</taxon>
        <taxon>Viridiplantae</taxon>
        <taxon>Streptophyta</taxon>
        <taxon>Embryophyta</taxon>
        <taxon>Tracheophyta</taxon>
        <taxon>Spermatophyta</taxon>
        <taxon>Magnoliopsida</taxon>
        <taxon>Liliopsida</taxon>
        <taxon>Poales</taxon>
        <taxon>Poaceae</taxon>
        <taxon>BOP clade</taxon>
        <taxon>Oryzoideae</taxon>
        <taxon>Oryzeae</taxon>
        <taxon>Oryzinae</taxon>
        <taxon>Oryza</taxon>
        <taxon>Oryza meyeriana</taxon>
    </lineage>
</organism>
<feature type="compositionally biased region" description="Pro residues" evidence="1">
    <location>
        <begin position="80"/>
        <end position="112"/>
    </location>
</feature>
<feature type="domain" description="Rab-GAP TBC" evidence="2">
    <location>
        <begin position="177"/>
        <end position="440"/>
    </location>
</feature>
<reference evidence="3 4" key="1">
    <citation type="submission" date="2019-11" db="EMBL/GenBank/DDBJ databases">
        <title>Whole genome sequence of Oryza granulata.</title>
        <authorList>
            <person name="Li W."/>
        </authorList>
    </citation>
    <scope>NUCLEOTIDE SEQUENCE [LARGE SCALE GENOMIC DNA]</scope>
    <source>
        <strain evidence="4">cv. Menghai</strain>
        <tissue evidence="3">Leaf</tissue>
    </source>
</reference>
<sequence>MAPPAVTKPLPSSSRNLRGHLPLQICGSASPSSRPPRHEPAHARPSLPYPTLLDSMRKKAAAARAVPEWLNSPLWSAPPPAAPPDPYGADLSPPPPPPPKPPPATPTVPPPSYEQAVGSSRRARSEAGWGEREEGEEEEGGGAALRAHLLADFKLALSKKVVNMGELRRLACLGVPDGGAGVRPLVWKLLLGYLPTERAFWPHELEKKRSQYGAYKDEFLLNPSEKIRRFEESKLLRKKELNSDSIGLLPRSKVTNEEHPLSFGKSSLWNQYFQESEILEQIDRDVKRTHPEMPFFSAKTNQESLRRILIIFSKLNPSVRYVQGMNEVLAPIFYVFKNDPDASNSASAEADTFFCFVELLSGFKDNYCKHLDNSQVGIRSTLSKLSQLLKRHDEELWRHMEITTKVYPQYYAFRWITLLLTMEFSFNVCVHIWDAILGDPEGPPDTLLRICCAMLILVRRRLLAGDFTANIQLLQHYPPTNIDHLLHIANRLRGSVAS</sequence>
<dbReference type="GO" id="GO:0006886">
    <property type="term" value="P:intracellular protein transport"/>
    <property type="evidence" value="ECO:0007669"/>
    <property type="project" value="TreeGrafter"/>
</dbReference>
<name>A0A6G1C9X6_9ORYZ</name>
<dbReference type="InterPro" id="IPR000195">
    <property type="entry name" value="Rab-GAP-TBC_dom"/>
</dbReference>
<feature type="region of interest" description="Disordered" evidence="1">
    <location>
        <begin position="1"/>
        <end position="65"/>
    </location>
</feature>
<evidence type="ECO:0000256" key="1">
    <source>
        <dbReference type="SAM" id="MobiDB-lite"/>
    </source>
</evidence>
<dbReference type="Gene3D" id="1.10.8.270">
    <property type="entry name" value="putative rabgap domain of human tbc1 domain family member 14 like domains"/>
    <property type="match status" value="1"/>
</dbReference>
<dbReference type="SUPFAM" id="SSF101447">
    <property type="entry name" value="Formin homology 2 domain (FH2 domain)"/>
    <property type="match status" value="1"/>
</dbReference>
<feature type="region of interest" description="Disordered" evidence="1">
    <location>
        <begin position="80"/>
        <end position="141"/>
    </location>
</feature>
<dbReference type="EMBL" id="SPHZ02000010">
    <property type="protein sequence ID" value="KAF0896604.1"/>
    <property type="molecule type" value="Genomic_DNA"/>
</dbReference>
<dbReference type="GO" id="GO:0005096">
    <property type="term" value="F:GTPase activator activity"/>
    <property type="evidence" value="ECO:0007669"/>
    <property type="project" value="TreeGrafter"/>
</dbReference>
<dbReference type="SMART" id="SM00164">
    <property type="entry name" value="TBC"/>
    <property type="match status" value="1"/>
</dbReference>